<feature type="transmembrane region" description="Helical" evidence="5">
    <location>
        <begin position="341"/>
        <end position="361"/>
    </location>
</feature>
<feature type="transmembrane region" description="Helical" evidence="5">
    <location>
        <begin position="171"/>
        <end position="194"/>
    </location>
</feature>
<evidence type="ECO:0000313" key="7">
    <source>
        <dbReference type="Proteomes" id="UP000245125"/>
    </source>
</evidence>
<feature type="transmembrane region" description="Helical" evidence="5">
    <location>
        <begin position="403"/>
        <end position="424"/>
    </location>
</feature>
<dbReference type="Pfam" id="PF01943">
    <property type="entry name" value="Polysacc_synt"/>
    <property type="match status" value="1"/>
</dbReference>
<evidence type="ECO:0000256" key="4">
    <source>
        <dbReference type="ARBA" id="ARBA00023136"/>
    </source>
</evidence>
<dbReference type="InterPro" id="IPR002797">
    <property type="entry name" value="Polysacc_synth"/>
</dbReference>
<organism evidence="6 7">
    <name type="scientific">Candidatus Sulfobium mesophilum</name>
    <dbReference type="NCBI Taxonomy" id="2016548"/>
    <lineage>
        <taxon>Bacteria</taxon>
        <taxon>Pseudomonadati</taxon>
        <taxon>Nitrospirota</taxon>
        <taxon>Nitrospiria</taxon>
        <taxon>Nitrospirales</taxon>
        <taxon>Nitrospiraceae</taxon>
        <taxon>Candidatus Sulfobium</taxon>
    </lineage>
</organism>
<name>A0A2U3QEZ9_9BACT</name>
<feature type="transmembrane region" description="Helical" evidence="5">
    <location>
        <begin position="38"/>
        <end position="56"/>
    </location>
</feature>
<keyword evidence="4 5" id="KW-0472">Membrane</keyword>
<dbReference type="EMBL" id="OUUY01000035">
    <property type="protein sequence ID" value="SPP99899.1"/>
    <property type="molecule type" value="Genomic_DNA"/>
</dbReference>
<evidence type="ECO:0000256" key="1">
    <source>
        <dbReference type="ARBA" id="ARBA00004141"/>
    </source>
</evidence>
<feature type="transmembrane region" description="Helical" evidence="5">
    <location>
        <begin position="311"/>
        <end position="335"/>
    </location>
</feature>
<dbReference type="AlphaFoldDB" id="A0A2U3QEZ9"/>
<dbReference type="InterPro" id="IPR052556">
    <property type="entry name" value="PolySynth_Transporter"/>
</dbReference>
<comment type="subcellular location">
    <subcellularLocation>
        <location evidence="1">Membrane</location>
        <topology evidence="1">Multi-pass membrane protein</topology>
    </subcellularLocation>
</comment>
<evidence type="ECO:0000256" key="3">
    <source>
        <dbReference type="ARBA" id="ARBA00022989"/>
    </source>
</evidence>
<feature type="transmembrane region" description="Helical" evidence="5">
    <location>
        <begin position="200"/>
        <end position="219"/>
    </location>
</feature>
<keyword evidence="2 5" id="KW-0812">Transmembrane</keyword>
<feature type="transmembrane region" description="Helical" evidence="5">
    <location>
        <begin position="62"/>
        <end position="81"/>
    </location>
</feature>
<dbReference type="PANTHER" id="PTHR43424">
    <property type="entry name" value="LOCUS PUTATIVE PROTEIN 1-RELATED"/>
    <property type="match status" value="1"/>
</dbReference>
<keyword evidence="3 5" id="KW-1133">Transmembrane helix</keyword>
<evidence type="ECO:0000256" key="2">
    <source>
        <dbReference type="ARBA" id="ARBA00022692"/>
    </source>
</evidence>
<dbReference type="PANTHER" id="PTHR43424:SF1">
    <property type="entry name" value="LOCUS PUTATIVE PROTEIN 1-RELATED"/>
    <property type="match status" value="1"/>
</dbReference>
<accession>A0A2U3QEZ9</accession>
<evidence type="ECO:0000313" key="6">
    <source>
        <dbReference type="EMBL" id="SPP99899.1"/>
    </source>
</evidence>
<dbReference type="Proteomes" id="UP000245125">
    <property type="component" value="Unassembled WGS sequence"/>
</dbReference>
<evidence type="ECO:0000256" key="5">
    <source>
        <dbReference type="SAM" id="Phobius"/>
    </source>
</evidence>
<dbReference type="GO" id="GO:0016020">
    <property type="term" value="C:membrane"/>
    <property type="evidence" value="ECO:0007669"/>
    <property type="project" value="UniProtKB-SubCell"/>
</dbReference>
<reference evidence="7" key="1">
    <citation type="submission" date="2018-03" db="EMBL/GenBank/DDBJ databases">
        <authorList>
            <person name="Zecchin S."/>
        </authorList>
    </citation>
    <scope>NUCLEOTIDE SEQUENCE [LARGE SCALE GENOMIC DNA]</scope>
</reference>
<gene>
    <name evidence="6" type="ORF">NBG4_130022</name>
</gene>
<feature type="transmembrane region" description="Helical" evidence="5">
    <location>
        <begin position="377"/>
        <end position="397"/>
    </location>
</feature>
<keyword evidence="7" id="KW-1185">Reference proteome</keyword>
<feature type="transmembrane region" description="Helical" evidence="5">
    <location>
        <begin position="131"/>
        <end position="151"/>
    </location>
</feature>
<feature type="transmembrane region" description="Helical" evidence="5">
    <location>
        <begin position="102"/>
        <end position="125"/>
    </location>
</feature>
<dbReference type="OrthoDB" id="5240734at2"/>
<protein>
    <submittedName>
        <fullName evidence="6">Polysaccharide biosynthesis protein</fullName>
    </submittedName>
</protein>
<sequence length="444" mass="49022">MNQTWTKYLPSFLQQKLDGRHYLQNVVSNTGWQFADSILRMVVGLIVGIWVARYLGPEKFGLFSYAIAFVALFSPIASLGLDDIAVRNLVRDPADKEETLGTAFVLKLTGGALSFFAATGSILVLRPADDLSHWLVGIIAVGAVFQAFTAIDFWFNSQVQAKYSVLAKNSAFLICSAIKVVLIISKAPLVAFAWVGMSEVVIGSAGLVVAYMSTGAHILDWRGSLKMARGLLKDSWPLVFSIIAIIVYQRIDQVMLGEMVNSEEVGIYSVAVRLAEVWLFIPTAVYWSVLPSIVEARAISEVLFYDSLQKYYNLMALMAYAIALPVTFLGGWLVTTLFGEAYARAGMMLAILIWANLFIYLEVARSSFFTAMNWNKIYFVTLLLGAVTNILLNLFLIPRYGGVGAAIASLIAYWFAAHGSCFLFKSLFKTGLMLSKAIAYPKIW</sequence>
<proteinExistence type="predicted"/>
<dbReference type="CDD" id="cd13128">
    <property type="entry name" value="MATE_Wzx_like"/>
    <property type="match status" value="1"/>
</dbReference>